<reference evidence="5" key="1">
    <citation type="journal article" date="2011" name="Nat. Genet.">
        <title>The Arabidopsis lyrata genome sequence and the basis of rapid genome size change.</title>
        <authorList>
            <person name="Hu T.T."/>
            <person name="Pattyn P."/>
            <person name="Bakker E.G."/>
            <person name="Cao J."/>
            <person name="Cheng J.-F."/>
            <person name="Clark R.M."/>
            <person name="Fahlgren N."/>
            <person name="Fawcett J.A."/>
            <person name="Grimwood J."/>
            <person name="Gundlach H."/>
            <person name="Haberer G."/>
            <person name="Hollister J.D."/>
            <person name="Ossowski S."/>
            <person name="Ottilar R.P."/>
            <person name="Salamov A.A."/>
            <person name="Schneeberger K."/>
            <person name="Spannagl M."/>
            <person name="Wang X."/>
            <person name="Yang L."/>
            <person name="Nasrallah M.E."/>
            <person name="Bergelson J."/>
            <person name="Carrington J.C."/>
            <person name="Gaut B.S."/>
            <person name="Schmutz J."/>
            <person name="Mayer K.F.X."/>
            <person name="Van de Peer Y."/>
            <person name="Grigoriev I.V."/>
            <person name="Nordborg M."/>
            <person name="Weigel D."/>
            <person name="Guo Y.-L."/>
        </authorList>
    </citation>
    <scope>NUCLEOTIDE SEQUENCE [LARGE SCALE GENOMIC DNA]</scope>
    <source>
        <strain evidence="5">cv. MN47</strain>
    </source>
</reference>
<dbReference type="STRING" id="81972.D7LPV4"/>
<gene>
    <name evidence="4" type="ORF">ARALYDRAFT_905124</name>
</gene>
<keyword evidence="1" id="KW-0808">Transferase</keyword>
<evidence type="ECO:0000313" key="5">
    <source>
        <dbReference type="Proteomes" id="UP000008694"/>
    </source>
</evidence>
<dbReference type="PANTHER" id="PTHR11525">
    <property type="entry name" value="FARNESYL-PYROPHOSPHATE SYNTHETASE"/>
    <property type="match status" value="1"/>
</dbReference>
<evidence type="ECO:0000256" key="1">
    <source>
        <dbReference type="ARBA" id="ARBA00022679"/>
    </source>
</evidence>
<dbReference type="GO" id="GO:0004337">
    <property type="term" value="F:(2E,6E)-farnesyl diphosphate synthase activity"/>
    <property type="evidence" value="ECO:0007669"/>
    <property type="project" value="TreeGrafter"/>
</dbReference>
<organism evidence="5">
    <name type="scientific">Arabidopsis lyrata subsp. lyrata</name>
    <name type="common">Lyre-leaved rock-cress</name>
    <dbReference type="NCBI Taxonomy" id="81972"/>
    <lineage>
        <taxon>Eukaryota</taxon>
        <taxon>Viridiplantae</taxon>
        <taxon>Streptophyta</taxon>
        <taxon>Embryophyta</taxon>
        <taxon>Tracheophyta</taxon>
        <taxon>Spermatophyta</taxon>
        <taxon>Magnoliopsida</taxon>
        <taxon>eudicotyledons</taxon>
        <taxon>Gunneridae</taxon>
        <taxon>Pentapetalae</taxon>
        <taxon>rosids</taxon>
        <taxon>malvids</taxon>
        <taxon>Brassicales</taxon>
        <taxon>Brassicaceae</taxon>
        <taxon>Camelineae</taxon>
        <taxon>Arabidopsis</taxon>
    </lineage>
</organism>
<dbReference type="InterPro" id="IPR039702">
    <property type="entry name" value="FPS1-like"/>
</dbReference>
<dbReference type="GO" id="GO:0004161">
    <property type="term" value="F:dimethylallyltranstransferase activity"/>
    <property type="evidence" value="ECO:0007669"/>
    <property type="project" value="TreeGrafter"/>
</dbReference>
<keyword evidence="2" id="KW-0479">Metal-binding</keyword>
<protein>
    <submittedName>
        <fullName evidence="4">Uncharacterized protein</fullName>
    </submittedName>
</protein>
<evidence type="ECO:0000256" key="3">
    <source>
        <dbReference type="ARBA" id="ARBA00022842"/>
    </source>
</evidence>
<name>D7LPV4_ARALL</name>
<evidence type="ECO:0000313" key="4">
    <source>
        <dbReference type="EMBL" id="EFH53376.1"/>
    </source>
</evidence>
<proteinExistence type="predicted"/>
<dbReference type="GO" id="GO:0005737">
    <property type="term" value="C:cytoplasm"/>
    <property type="evidence" value="ECO:0007669"/>
    <property type="project" value="TreeGrafter"/>
</dbReference>
<dbReference type="EMBL" id="GL348717">
    <property type="protein sequence ID" value="EFH53376.1"/>
    <property type="molecule type" value="Genomic_DNA"/>
</dbReference>
<accession>D7LPV4</accession>
<keyword evidence="3" id="KW-0460">Magnesium</keyword>
<dbReference type="GO" id="GO:0045337">
    <property type="term" value="P:farnesyl diphosphate biosynthetic process"/>
    <property type="evidence" value="ECO:0007669"/>
    <property type="project" value="TreeGrafter"/>
</dbReference>
<evidence type="ECO:0000256" key="2">
    <source>
        <dbReference type="ARBA" id="ARBA00022723"/>
    </source>
</evidence>
<keyword evidence="5" id="KW-1185">Reference proteome</keyword>
<dbReference type="PANTHER" id="PTHR11525:SF0">
    <property type="entry name" value="FARNESYL PYROPHOSPHATE SYNTHASE"/>
    <property type="match status" value="1"/>
</dbReference>
<sequence>MADLKSTFLTLIPFSSRISFMTLPLNSPMNFVSGLNWFKLLKQGNDFNEQEVFLCLSFEVACALIIAGENLKNHVDVKNVLVDIGIYFQVQENYGKSDQSNAAIVKDLFKELDLEV</sequence>
<dbReference type="Proteomes" id="UP000008694">
    <property type="component" value="Unassembled WGS sequence"/>
</dbReference>
<dbReference type="eggNOG" id="KOG0711">
    <property type="taxonomic scope" value="Eukaryota"/>
</dbReference>
<dbReference type="HOGENOM" id="CLU_2100226_0_0_1"/>
<dbReference type="AlphaFoldDB" id="D7LPV4"/>
<dbReference type="Gramene" id="scaffold_500828.1">
    <property type="protein sequence ID" value="scaffold_500828.1"/>
    <property type="gene ID" value="scaffold_500828.1"/>
</dbReference>
<dbReference type="GO" id="GO:0046872">
    <property type="term" value="F:metal ion binding"/>
    <property type="evidence" value="ECO:0007669"/>
    <property type="project" value="UniProtKB-KW"/>
</dbReference>